<evidence type="ECO:0000256" key="1">
    <source>
        <dbReference type="SAM" id="MobiDB-lite"/>
    </source>
</evidence>
<dbReference type="AlphaFoldDB" id="A0A2H3CYT7"/>
<feature type="region of interest" description="Disordered" evidence="1">
    <location>
        <begin position="1"/>
        <end position="64"/>
    </location>
</feature>
<accession>A0A2H3CYT7</accession>
<feature type="region of interest" description="Disordered" evidence="1">
    <location>
        <begin position="119"/>
        <end position="161"/>
    </location>
</feature>
<feature type="compositionally biased region" description="Polar residues" evidence="1">
    <location>
        <begin position="80"/>
        <end position="98"/>
    </location>
</feature>
<keyword evidence="3" id="KW-1185">Reference proteome</keyword>
<dbReference type="OMA" id="MGITHEM"/>
<name>A0A2H3CYT7_ARMGA</name>
<feature type="region of interest" description="Disordered" evidence="1">
    <location>
        <begin position="388"/>
        <end position="411"/>
    </location>
</feature>
<reference evidence="3" key="1">
    <citation type="journal article" date="2017" name="Nat. Ecol. Evol.">
        <title>Genome expansion and lineage-specific genetic innovations in the forest pathogenic fungi Armillaria.</title>
        <authorList>
            <person name="Sipos G."/>
            <person name="Prasanna A.N."/>
            <person name="Walter M.C."/>
            <person name="O'Connor E."/>
            <person name="Balint B."/>
            <person name="Krizsan K."/>
            <person name="Kiss B."/>
            <person name="Hess J."/>
            <person name="Varga T."/>
            <person name="Slot J."/>
            <person name="Riley R."/>
            <person name="Boka B."/>
            <person name="Rigling D."/>
            <person name="Barry K."/>
            <person name="Lee J."/>
            <person name="Mihaltcheva S."/>
            <person name="LaButti K."/>
            <person name="Lipzen A."/>
            <person name="Waldron R."/>
            <person name="Moloney N.M."/>
            <person name="Sperisen C."/>
            <person name="Kredics L."/>
            <person name="Vagvoelgyi C."/>
            <person name="Patrignani A."/>
            <person name="Fitzpatrick D."/>
            <person name="Nagy I."/>
            <person name="Doyle S."/>
            <person name="Anderson J.B."/>
            <person name="Grigoriev I.V."/>
            <person name="Gueldener U."/>
            <person name="Muensterkoetter M."/>
            <person name="Nagy L.G."/>
        </authorList>
    </citation>
    <scope>NUCLEOTIDE SEQUENCE [LARGE SCALE GENOMIC DNA]</scope>
    <source>
        <strain evidence="3">Ar21-2</strain>
    </source>
</reference>
<organism evidence="2 3">
    <name type="scientific">Armillaria gallica</name>
    <name type="common">Bulbous honey fungus</name>
    <name type="synonym">Armillaria bulbosa</name>
    <dbReference type="NCBI Taxonomy" id="47427"/>
    <lineage>
        <taxon>Eukaryota</taxon>
        <taxon>Fungi</taxon>
        <taxon>Dikarya</taxon>
        <taxon>Basidiomycota</taxon>
        <taxon>Agaricomycotina</taxon>
        <taxon>Agaricomycetes</taxon>
        <taxon>Agaricomycetidae</taxon>
        <taxon>Agaricales</taxon>
        <taxon>Marasmiineae</taxon>
        <taxon>Physalacriaceae</taxon>
        <taxon>Armillaria</taxon>
    </lineage>
</organism>
<feature type="region of interest" description="Disordered" evidence="1">
    <location>
        <begin position="78"/>
        <end position="104"/>
    </location>
</feature>
<dbReference type="EMBL" id="KZ293698">
    <property type="protein sequence ID" value="PBK84352.1"/>
    <property type="molecule type" value="Genomic_DNA"/>
</dbReference>
<proteinExistence type="predicted"/>
<evidence type="ECO:0000313" key="3">
    <source>
        <dbReference type="Proteomes" id="UP000217790"/>
    </source>
</evidence>
<feature type="compositionally biased region" description="Low complexity" evidence="1">
    <location>
        <begin position="393"/>
        <end position="410"/>
    </location>
</feature>
<gene>
    <name evidence="2" type="ORF">ARMGADRAFT_1088392</name>
</gene>
<dbReference type="Proteomes" id="UP000217790">
    <property type="component" value="Unassembled WGS sequence"/>
</dbReference>
<dbReference type="OrthoDB" id="2892863at2759"/>
<protein>
    <submittedName>
        <fullName evidence="2">Uncharacterized protein</fullName>
    </submittedName>
</protein>
<sequence>MSSNDDSDAPLANVSLTKRTKSGRLLQMPQSRRPEGAPPLQRRAPSPVVILPSPKTVRRKARSEEDDLADLAIAFKKQRQSAAATGVTPNALQPSDAQAGTGEDAPNVEARARALMTMKVCDNKQRVRHAPTTEGPSSESSSDRNEDETRDEDTLSTGDVDVPAMRLANVQHNWAQLNVAPVQPSAVAPNQGLTPGTANQAALEVLTENLVHSSHGPHVHSTGYRRQAGGDEPVRQGGLAHGGVGGLAMGNRDIINVYISMQGTDGLERPLMEYDVSVSRASIGEALMRILAQGGRTARVLRDMDHSLFTVSTSMRPLALSNRGGDDLSFWEISTLEDVLSQESSNFNTPLRHCRACPETLMVAEQTQLPREDIYVIYIHKASSGDYTPPQPITAGTPTAPSAPATAPATDDMPEWATWDRLFLESIKPMASLFDESYNEAFKIYAAVTVVMGITHEMITADKKHMGMGKDGRLPGVLAWLKARVGVHKLTIFDRSPKTYSNSL</sequence>
<evidence type="ECO:0000313" key="2">
    <source>
        <dbReference type="EMBL" id="PBK84352.1"/>
    </source>
</evidence>
<dbReference type="InParanoid" id="A0A2H3CYT7"/>